<evidence type="ECO:0000313" key="3">
    <source>
        <dbReference type="Proteomes" id="UP000602532"/>
    </source>
</evidence>
<sequence length="246" mass="26164">MGYWLRAVDDLLTSQFAAAFQNEGVTRRDWMLLNLLAGDVDAPQAAERLARKGKRLRRLEDLGWAEEQGDGTWALTDAGREAHARLGEVVSGIRSRVAGAVSDEEFATTLASLEAIARELGWDESRPFAGRRGFGRGFGPGRRFGGPRGFGAGPGFGFGLGYGASRSEAWAYGHDDDGCRGRGGHHHGHAPHEHGHGRGHGHGGGHGGGHGHHGHDRHGHGGKGGERAYERGFDAGFRRGQEAGAA</sequence>
<name>A0ABR8X0S1_9MICO</name>
<accession>A0ABR8X0S1</accession>
<dbReference type="Gene3D" id="1.10.10.10">
    <property type="entry name" value="Winged helix-like DNA-binding domain superfamily/Winged helix DNA-binding domain"/>
    <property type="match status" value="1"/>
</dbReference>
<dbReference type="EMBL" id="JACSPM010000001">
    <property type="protein sequence ID" value="MBD8022934.1"/>
    <property type="molecule type" value="Genomic_DNA"/>
</dbReference>
<comment type="caution">
    <text evidence="2">The sequence shown here is derived from an EMBL/GenBank/DDBJ whole genome shotgun (WGS) entry which is preliminary data.</text>
</comment>
<dbReference type="InterPro" id="IPR036390">
    <property type="entry name" value="WH_DNA-bd_sf"/>
</dbReference>
<reference evidence="2 3" key="1">
    <citation type="submission" date="2020-08" db="EMBL/GenBank/DDBJ databases">
        <title>A Genomic Blueprint of the Chicken Gut Microbiome.</title>
        <authorList>
            <person name="Gilroy R."/>
            <person name="Ravi A."/>
            <person name="Getino M."/>
            <person name="Pursley I."/>
            <person name="Horton D.L."/>
            <person name="Alikhan N.-F."/>
            <person name="Baker D."/>
            <person name="Gharbi K."/>
            <person name="Hall N."/>
            <person name="Watson M."/>
            <person name="Adriaenssens E.M."/>
            <person name="Foster-Nyarko E."/>
            <person name="Jarju S."/>
            <person name="Secka A."/>
            <person name="Antonio M."/>
            <person name="Oren A."/>
            <person name="Chaudhuri R."/>
            <person name="La Ragione R.M."/>
            <person name="Hildebrand F."/>
            <person name="Pallen M.J."/>
        </authorList>
    </citation>
    <scope>NUCLEOTIDE SEQUENCE [LARGE SCALE GENOMIC DNA]</scope>
    <source>
        <strain evidence="2 3">Sa1CUA4</strain>
    </source>
</reference>
<proteinExistence type="predicted"/>
<feature type="region of interest" description="Disordered" evidence="1">
    <location>
        <begin position="181"/>
        <end position="229"/>
    </location>
</feature>
<evidence type="ECO:0008006" key="4">
    <source>
        <dbReference type="Google" id="ProtNLM"/>
    </source>
</evidence>
<evidence type="ECO:0000313" key="2">
    <source>
        <dbReference type="EMBL" id="MBD8022934.1"/>
    </source>
</evidence>
<evidence type="ECO:0000256" key="1">
    <source>
        <dbReference type="SAM" id="MobiDB-lite"/>
    </source>
</evidence>
<keyword evidence="3" id="KW-1185">Reference proteome</keyword>
<dbReference type="Proteomes" id="UP000602532">
    <property type="component" value="Unassembled WGS sequence"/>
</dbReference>
<organism evidence="2 3">
    <name type="scientific">Microbacterium gallinarum</name>
    <dbReference type="NCBI Taxonomy" id="2762209"/>
    <lineage>
        <taxon>Bacteria</taxon>
        <taxon>Bacillati</taxon>
        <taxon>Actinomycetota</taxon>
        <taxon>Actinomycetes</taxon>
        <taxon>Micrococcales</taxon>
        <taxon>Microbacteriaceae</taxon>
        <taxon>Microbacterium</taxon>
    </lineage>
</organism>
<dbReference type="InterPro" id="IPR036388">
    <property type="entry name" value="WH-like_DNA-bd_sf"/>
</dbReference>
<dbReference type="SUPFAM" id="SSF46785">
    <property type="entry name" value="Winged helix' DNA-binding domain"/>
    <property type="match status" value="1"/>
</dbReference>
<gene>
    <name evidence="2" type="ORF">H9622_04920</name>
</gene>
<feature type="compositionally biased region" description="Basic residues" evidence="1">
    <location>
        <begin position="197"/>
        <end position="221"/>
    </location>
</feature>
<protein>
    <recommendedName>
        <fullName evidence="4">MarR family transcriptional regulator</fullName>
    </recommendedName>
</protein>